<reference evidence="5 6" key="1">
    <citation type="journal article" date="2014" name="Int. J. Syst. Evol. Microbiol.">
        <title>Ramlibacter solisilvae sp. nov., isolated from forest soil, and emended description of the genus Ramlibacter.</title>
        <authorList>
            <person name="Lee H.J."/>
            <person name="Lee S.H."/>
            <person name="Lee S.S."/>
            <person name="Lee J.S."/>
            <person name="Kim Y."/>
            <person name="Kim S.C."/>
            <person name="Jeon C.O."/>
        </authorList>
    </citation>
    <scope>NUCLEOTIDE SEQUENCE [LARGE SCALE GENOMIC DNA]</scope>
    <source>
        <strain evidence="5 6">5-10</strain>
    </source>
</reference>
<dbReference type="InterPro" id="IPR036390">
    <property type="entry name" value="WH_DNA-bd_sf"/>
</dbReference>
<dbReference type="GO" id="GO:0005829">
    <property type="term" value="C:cytosol"/>
    <property type="evidence" value="ECO:0007669"/>
    <property type="project" value="TreeGrafter"/>
</dbReference>
<keyword evidence="3" id="KW-0804">Transcription</keyword>
<dbReference type="GO" id="GO:0003677">
    <property type="term" value="F:DNA binding"/>
    <property type="evidence" value="ECO:0007669"/>
    <property type="project" value="UniProtKB-KW"/>
</dbReference>
<keyword evidence="6" id="KW-1185">Reference proteome</keyword>
<sequence length="243" mass="26336">MPQPAQPSSLGLRRIDLLHGLSSARLDAISRSCVWRTCIAGQRLVAREDADREVYFIVSGSVRVTTYSPNGRETSLEDLTQGMCFGELAALDGRKRSADVVALTPGLVASMPPAAFRDLLREEWIVNERVLLRLADLARGLVERVLEVSTLTVQQRLCMELLRLARAGSSAAGPARIEPIPRHTALAHRVSTYREQVTRELSSLTRAGVLSRDGAALVVCDIARLQHMAEGTGGSEPSVKSGA</sequence>
<dbReference type="Proteomes" id="UP000070433">
    <property type="component" value="Chromosome"/>
</dbReference>
<dbReference type="Gene3D" id="1.10.10.10">
    <property type="entry name" value="Winged helix-like DNA-binding domain superfamily/Winged helix DNA-binding domain"/>
    <property type="match status" value="1"/>
</dbReference>
<dbReference type="OrthoDB" id="8545112at2"/>
<dbReference type="InterPro" id="IPR000595">
    <property type="entry name" value="cNMP-bd_dom"/>
</dbReference>
<dbReference type="SMART" id="SM00100">
    <property type="entry name" value="cNMP"/>
    <property type="match status" value="1"/>
</dbReference>
<dbReference type="InterPro" id="IPR014710">
    <property type="entry name" value="RmlC-like_jellyroll"/>
</dbReference>
<evidence type="ECO:0000259" key="4">
    <source>
        <dbReference type="PROSITE" id="PS50042"/>
    </source>
</evidence>
<dbReference type="SUPFAM" id="SSF46785">
    <property type="entry name" value="Winged helix' DNA-binding domain"/>
    <property type="match status" value="1"/>
</dbReference>
<dbReference type="InterPro" id="IPR036388">
    <property type="entry name" value="WH-like_DNA-bd_sf"/>
</dbReference>
<dbReference type="InterPro" id="IPR050397">
    <property type="entry name" value="Env_Response_Regulators"/>
</dbReference>
<dbReference type="PANTHER" id="PTHR24567">
    <property type="entry name" value="CRP FAMILY TRANSCRIPTIONAL REGULATORY PROTEIN"/>
    <property type="match status" value="1"/>
</dbReference>
<dbReference type="Pfam" id="PF13545">
    <property type="entry name" value="HTH_Crp_2"/>
    <property type="match status" value="1"/>
</dbReference>
<dbReference type="SUPFAM" id="SSF51206">
    <property type="entry name" value="cAMP-binding domain-like"/>
    <property type="match status" value="1"/>
</dbReference>
<dbReference type="InterPro" id="IPR012318">
    <property type="entry name" value="HTH_CRP"/>
</dbReference>
<dbReference type="GO" id="GO:0003700">
    <property type="term" value="F:DNA-binding transcription factor activity"/>
    <property type="evidence" value="ECO:0007669"/>
    <property type="project" value="TreeGrafter"/>
</dbReference>
<keyword evidence="1" id="KW-0805">Transcription regulation</keyword>
<dbReference type="Gene3D" id="2.60.120.10">
    <property type="entry name" value="Jelly Rolls"/>
    <property type="match status" value="1"/>
</dbReference>
<dbReference type="PANTHER" id="PTHR24567:SF74">
    <property type="entry name" value="HTH-TYPE TRANSCRIPTIONAL REGULATOR ARCR"/>
    <property type="match status" value="1"/>
</dbReference>
<evidence type="ECO:0000256" key="3">
    <source>
        <dbReference type="ARBA" id="ARBA00023163"/>
    </source>
</evidence>
<evidence type="ECO:0000256" key="2">
    <source>
        <dbReference type="ARBA" id="ARBA00023125"/>
    </source>
</evidence>
<dbReference type="EMBL" id="CP010951">
    <property type="protein sequence ID" value="AMO24079.1"/>
    <property type="molecule type" value="Genomic_DNA"/>
</dbReference>
<dbReference type="Pfam" id="PF00027">
    <property type="entry name" value="cNMP_binding"/>
    <property type="match status" value="1"/>
</dbReference>
<dbReference type="CDD" id="cd00038">
    <property type="entry name" value="CAP_ED"/>
    <property type="match status" value="1"/>
</dbReference>
<evidence type="ECO:0000313" key="6">
    <source>
        <dbReference type="Proteomes" id="UP000070433"/>
    </source>
</evidence>
<gene>
    <name evidence="5" type="ORF">UC35_16040</name>
</gene>
<proteinExistence type="predicted"/>
<accession>A0A127JW20</accession>
<protein>
    <recommendedName>
        <fullName evidence="4">Cyclic nucleotide-binding domain-containing protein</fullName>
    </recommendedName>
</protein>
<dbReference type="PROSITE" id="PS50042">
    <property type="entry name" value="CNMP_BINDING_3"/>
    <property type="match status" value="1"/>
</dbReference>
<organism evidence="5 6">
    <name type="scientific">Ramlibacter tataouinensis</name>
    <dbReference type="NCBI Taxonomy" id="94132"/>
    <lineage>
        <taxon>Bacteria</taxon>
        <taxon>Pseudomonadati</taxon>
        <taxon>Pseudomonadota</taxon>
        <taxon>Betaproteobacteria</taxon>
        <taxon>Burkholderiales</taxon>
        <taxon>Comamonadaceae</taxon>
        <taxon>Ramlibacter</taxon>
    </lineage>
</organism>
<feature type="domain" description="Cyclic nucleotide-binding" evidence="4">
    <location>
        <begin position="17"/>
        <end position="120"/>
    </location>
</feature>
<evidence type="ECO:0000256" key="1">
    <source>
        <dbReference type="ARBA" id="ARBA00023015"/>
    </source>
</evidence>
<keyword evidence="2" id="KW-0238">DNA-binding</keyword>
<dbReference type="AlphaFoldDB" id="A0A127JW20"/>
<dbReference type="InterPro" id="IPR018490">
    <property type="entry name" value="cNMP-bd_dom_sf"/>
</dbReference>
<name>A0A127JW20_9BURK</name>
<evidence type="ECO:0000313" key="5">
    <source>
        <dbReference type="EMBL" id="AMO24079.1"/>
    </source>
</evidence>